<evidence type="ECO:0000256" key="3">
    <source>
        <dbReference type="ARBA" id="ARBA00022723"/>
    </source>
</evidence>
<dbReference type="InterPro" id="IPR014001">
    <property type="entry name" value="Helicase_ATP-bd"/>
</dbReference>
<keyword evidence="2 12" id="KW-0235">DNA replication</keyword>
<dbReference type="PROSITE" id="PS51194">
    <property type="entry name" value="HELICASE_CTER"/>
    <property type="match status" value="1"/>
</dbReference>
<feature type="binding site" evidence="12">
    <location>
        <position position="539"/>
    </location>
    <ligand>
        <name>Zn(2+)</name>
        <dbReference type="ChEBI" id="CHEBI:29105"/>
        <label>2</label>
    </ligand>
</feature>
<dbReference type="GO" id="GO:0005524">
    <property type="term" value="F:ATP binding"/>
    <property type="evidence" value="ECO:0007669"/>
    <property type="project" value="UniProtKB-UniRule"/>
</dbReference>
<evidence type="ECO:0000256" key="8">
    <source>
        <dbReference type="ARBA" id="ARBA00022840"/>
    </source>
</evidence>
<dbReference type="Pfam" id="PF00271">
    <property type="entry name" value="Helicase_C"/>
    <property type="match status" value="1"/>
</dbReference>
<evidence type="ECO:0000256" key="1">
    <source>
        <dbReference type="ARBA" id="ARBA00022515"/>
    </source>
</evidence>
<dbReference type="GO" id="GO:0016787">
    <property type="term" value="F:hydrolase activity"/>
    <property type="evidence" value="ECO:0007669"/>
    <property type="project" value="UniProtKB-KW"/>
</dbReference>
<keyword evidence="9 12" id="KW-0238">DNA-binding</keyword>
<dbReference type="InterPro" id="IPR042115">
    <property type="entry name" value="PriA_3primeBD_sf"/>
</dbReference>
<keyword evidence="6 12" id="KW-0347">Helicase</keyword>
<comment type="catalytic activity">
    <reaction evidence="12">
        <text>Couples ATP hydrolysis with the unwinding of duplex DNA by translocating in the 3'-5' direction.</text>
        <dbReference type="EC" id="5.6.2.4"/>
    </reaction>
</comment>
<name>A0A9D1APT8_9FIRM</name>
<keyword evidence="3 12" id="KW-0479">Metal-binding</keyword>
<dbReference type="InterPro" id="IPR001650">
    <property type="entry name" value="Helicase_C-like"/>
</dbReference>
<dbReference type="GO" id="GO:0008270">
    <property type="term" value="F:zinc ion binding"/>
    <property type="evidence" value="ECO:0007669"/>
    <property type="project" value="UniProtKB-UniRule"/>
</dbReference>
<feature type="binding site" evidence="12">
    <location>
        <position position="515"/>
    </location>
    <ligand>
        <name>Zn(2+)</name>
        <dbReference type="ChEBI" id="CHEBI:29105"/>
        <label>1</label>
    </ligand>
</feature>
<reference evidence="15" key="1">
    <citation type="submission" date="2020-10" db="EMBL/GenBank/DDBJ databases">
        <authorList>
            <person name="Gilroy R."/>
        </authorList>
    </citation>
    <scope>NUCLEOTIDE SEQUENCE</scope>
    <source>
        <strain evidence="15">ChiSxjej1B13-7958</strain>
    </source>
</reference>
<keyword evidence="7 12" id="KW-0862">Zinc</keyword>
<dbReference type="Pfam" id="PF18074">
    <property type="entry name" value="PriA_C"/>
    <property type="match status" value="1"/>
</dbReference>
<dbReference type="Pfam" id="PF18319">
    <property type="entry name" value="Zn_ribbon_PriA"/>
    <property type="match status" value="1"/>
</dbReference>
<dbReference type="Proteomes" id="UP000824242">
    <property type="component" value="Unassembled WGS sequence"/>
</dbReference>
<dbReference type="Pfam" id="PF00270">
    <property type="entry name" value="DEAD"/>
    <property type="match status" value="1"/>
</dbReference>
<feature type="binding site" evidence="12">
    <location>
        <position position="521"/>
    </location>
    <ligand>
        <name>Zn(2+)</name>
        <dbReference type="ChEBI" id="CHEBI:29105"/>
        <label>2</label>
    </ligand>
</feature>
<keyword evidence="1 12" id="KW-0639">Primosome</keyword>
<evidence type="ECO:0000313" key="16">
    <source>
        <dbReference type="Proteomes" id="UP000824242"/>
    </source>
</evidence>
<dbReference type="EMBL" id="DVGZ01000074">
    <property type="protein sequence ID" value="HIR47425.1"/>
    <property type="molecule type" value="Genomic_DNA"/>
</dbReference>
<evidence type="ECO:0000256" key="2">
    <source>
        <dbReference type="ARBA" id="ARBA00022705"/>
    </source>
</evidence>
<evidence type="ECO:0000256" key="10">
    <source>
        <dbReference type="ARBA" id="ARBA00023235"/>
    </source>
</evidence>
<feature type="domain" description="Helicase C-terminal" evidence="14">
    <location>
        <begin position="547"/>
        <end position="706"/>
    </location>
</feature>
<dbReference type="InterPro" id="IPR041236">
    <property type="entry name" value="PriA_C"/>
</dbReference>
<comment type="function">
    <text evidence="12">Initiates the restart of stalled replication forks, which reloads the replicative helicase on sites other than the origin of replication. Recognizes and binds to abandoned replication forks and remodels them to uncover a helicase loading site. Promotes assembly of the primosome at these replication forks.</text>
</comment>
<dbReference type="PANTHER" id="PTHR30580:SF0">
    <property type="entry name" value="PRIMOSOMAL PROTEIN N"/>
    <property type="match status" value="1"/>
</dbReference>
<evidence type="ECO:0000256" key="9">
    <source>
        <dbReference type="ARBA" id="ARBA00023125"/>
    </source>
</evidence>
<keyword evidence="8 12" id="KW-0067">ATP-binding</keyword>
<feature type="binding site" evidence="12">
    <location>
        <position position="552"/>
    </location>
    <ligand>
        <name>Zn(2+)</name>
        <dbReference type="ChEBI" id="CHEBI:29105"/>
        <label>1</label>
    </ligand>
</feature>
<evidence type="ECO:0000256" key="5">
    <source>
        <dbReference type="ARBA" id="ARBA00022801"/>
    </source>
</evidence>
<dbReference type="InterPro" id="IPR041222">
    <property type="entry name" value="PriA_3primeBD"/>
</dbReference>
<keyword evidence="4 12" id="KW-0547">Nucleotide-binding</keyword>
<feature type="domain" description="Helicase ATP-binding" evidence="13">
    <location>
        <begin position="284"/>
        <end position="450"/>
    </location>
</feature>
<comment type="catalytic activity">
    <reaction evidence="11 12">
        <text>ATP + H2O = ADP + phosphate + H(+)</text>
        <dbReference type="Rhea" id="RHEA:13065"/>
        <dbReference type="ChEBI" id="CHEBI:15377"/>
        <dbReference type="ChEBI" id="CHEBI:15378"/>
        <dbReference type="ChEBI" id="CHEBI:30616"/>
        <dbReference type="ChEBI" id="CHEBI:43474"/>
        <dbReference type="ChEBI" id="CHEBI:456216"/>
        <dbReference type="EC" id="5.6.2.4"/>
    </reaction>
</comment>
<organism evidence="15 16">
    <name type="scientific">Candidatus Caccousia avicola</name>
    <dbReference type="NCBI Taxonomy" id="2840721"/>
    <lineage>
        <taxon>Bacteria</taxon>
        <taxon>Bacillati</taxon>
        <taxon>Bacillota</taxon>
        <taxon>Clostridia</taxon>
        <taxon>Eubacteriales</taxon>
        <taxon>Oscillospiraceae</taxon>
        <taxon>Oscillospiraceae incertae sedis</taxon>
        <taxon>Candidatus Caccousia</taxon>
    </lineage>
</organism>
<dbReference type="GO" id="GO:0006310">
    <property type="term" value="P:DNA recombination"/>
    <property type="evidence" value="ECO:0007669"/>
    <property type="project" value="InterPro"/>
</dbReference>
<dbReference type="PROSITE" id="PS51192">
    <property type="entry name" value="HELICASE_ATP_BIND_1"/>
    <property type="match status" value="1"/>
</dbReference>
<dbReference type="GO" id="GO:0043138">
    <property type="term" value="F:3'-5' DNA helicase activity"/>
    <property type="evidence" value="ECO:0007669"/>
    <property type="project" value="UniProtKB-EC"/>
</dbReference>
<dbReference type="NCBIfam" id="TIGR00595">
    <property type="entry name" value="priA"/>
    <property type="match status" value="1"/>
</dbReference>
<dbReference type="Gene3D" id="3.40.1440.60">
    <property type="entry name" value="PriA, 3(prime) DNA-binding domain"/>
    <property type="match status" value="1"/>
</dbReference>
<dbReference type="GO" id="GO:0006302">
    <property type="term" value="P:double-strand break repair"/>
    <property type="evidence" value="ECO:0007669"/>
    <property type="project" value="InterPro"/>
</dbReference>
<evidence type="ECO:0000313" key="15">
    <source>
        <dbReference type="EMBL" id="HIR47425.1"/>
    </source>
</evidence>
<comment type="cofactor">
    <cofactor evidence="12">
        <name>Zn(2+)</name>
        <dbReference type="ChEBI" id="CHEBI:29105"/>
    </cofactor>
    <text evidence="12">Binds 2 zinc ions per subunit.</text>
</comment>
<dbReference type="SMART" id="SM00490">
    <property type="entry name" value="HELICc"/>
    <property type="match status" value="1"/>
</dbReference>
<dbReference type="InterPro" id="IPR005259">
    <property type="entry name" value="PriA"/>
</dbReference>
<dbReference type="SUPFAM" id="SSF52540">
    <property type="entry name" value="P-loop containing nucleoside triphosphate hydrolases"/>
    <property type="match status" value="2"/>
</dbReference>
<keyword evidence="10 12" id="KW-0413">Isomerase</keyword>
<dbReference type="CDD" id="cd18804">
    <property type="entry name" value="SF2_C_priA"/>
    <property type="match status" value="1"/>
</dbReference>
<dbReference type="EC" id="5.6.2.4" evidence="12"/>
<evidence type="ECO:0000256" key="4">
    <source>
        <dbReference type="ARBA" id="ARBA00022741"/>
    </source>
</evidence>
<dbReference type="AlphaFoldDB" id="A0A9D1APT8"/>
<dbReference type="Pfam" id="PF17764">
    <property type="entry name" value="PriA_3primeBD"/>
    <property type="match status" value="1"/>
</dbReference>
<feature type="binding site" evidence="12">
    <location>
        <position position="524"/>
    </location>
    <ligand>
        <name>Zn(2+)</name>
        <dbReference type="ChEBI" id="CHEBI:29105"/>
        <label>2</label>
    </ligand>
</feature>
<dbReference type="GO" id="GO:0006269">
    <property type="term" value="P:DNA replication, synthesis of primer"/>
    <property type="evidence" value="ECO:0007669"/>
    <property type="project" value="UniProtKB-KW"/>
</dbReference>
<accession>A0A9D1APT8</accession>
<dbReference type="FunFam" id="3.40.50.300:FF:000489">
    <property type="entry name" value="Primosome assembly protein PriA"/>
    <property type="match status" value="1"/>
</dbReference>
<sequence>MRKAARVAVEKTAYHFDREFDYCIPDGLLETAVPGCRVLVPFGNANARRLGIILDLVDVEENKELKAIAAVLDQAPLLSDEGIRLLFWLKQRYFCTLFDAVRLLLPAGMHLRLHTGYRCHPQKEHSSVEQEEQVMKILRSAEMPLRPEQLSRKLPWLSKAPQFLEGMEQKGLIVRTEIPLRQIGDATQKMVRLTGRELPQKLTPKQQAVLSLLEEGKQVSLKELCYFTGVTPAVVQTLAKRGVIELFDQEVFRNPYADGCSAPVSRSFTLSEEQERAFHELLSRYRQGKPSASLLYGVTGSGKTSVFLRLADEVRRDGRDVIVMVPEISLTPQTVAHFHNRYGKDVAVFHSGLTLAERMDEWKRVRNGEAHIAVGTRSAVFAPLSRIGLIILDEEQEYTYKSESSPRYHAREVAKFRSVQHQALLLLCSATPSVESYYAAEKGQYSLVTLPSRYGKASLPEVQIIDMNQEMEEGNATVLSRSLCEALRENLERKQQAILLLNRRGYHTFVSCRACGEPLLCPNCSISLTYHADNGRLVCHYCGYSSPMPQECPQCHEQRLYSSGSGTQRAEEQLSSLFPQARVLRLDADAAMSRFSYEEKLSRFAAGEYDLIVGTQMVAKGLDFENVTLAAVLSADQTLYSDDFRSYERAFSLLTQVVGRSGRGRYAGKAMIQTYTPENPIFQMAASQDYLSFYREEIALRQAMLYPPFVDICMVGFSGQQQEKVHQASVFFLQLLQELAAREYAALPMRVLKPTPAAVVKVNGKYRYKILIKCRNSKTFRDFLSRLLISFPQERRFAGVSVFADINPDSVL</sequence>
<dbReference type="CDD" id="cd17929">
    <property type="entry name" value="DEXHc_priA"/>
    <property type="match status" value="1"/>
</dbReference>
<proteinExistence type="inferred from homology"/>
<feature type="binding site" evidence="12">
    <location>
        <position position="555"/>
    </location>
    <ligand>
        <name>Zn(2+)</name>
        <dbReference type="ChEBI" id="CHEBI:29105"/>
        <label>1</label>
    </ligand>
</feature>
<gene>
    <name evidence="12 15" type="primary">priA</name>
    <name evidence="15" type="ORF">IAB89_07175</name>
</gene>
<dbReference type="GO" id="GO:0006270">
    <property type="term" value="P:DNA replication initiation"/>
    <property type="evidence" value="ECO:0007669"/>
    <property type="project" value="TreeGrafter"/>
</dbReference>
<evidence type="ECO:0000259" key="13">
    <source>
        <dbReference type="PROSITE" id="PS51192"/>
    </source>
</evidence>
<dbReference type="PANTHER" id="PTHR30580">
    <property type="entry name" value="PRIMOSOMAL PROTEIN N"/>
    <property type="match status" value="1"/>
</dbReference>
<comment type="caution">
    <text evidence="15">The sequence shown here is derived from an EMBL/GenBank/DDBJ whole genome shotgun (WGS) entry which is preliminary data.</text>
</comment>
<evidence type="ECO:0000256" key="6">
    <source>
        <dbReference type="ARBA" id="ARBA00022806"/>
    </source>
</evidence>
<protein>
    <recommendedName>
        <fullName evidence="12">Replication restart protein PriA</fullName>
    </recommendedName>
    <alternativeName>
        <fullName evidence="12">ATP-dependent DNA helicase PriA</fullName>
        <ecNumber evidence="12">5.6.2.4</ecNumber>
    </alternativeName>
    <alternativeName>
        <fullName evidence="12">DNA 3'-5' helicase PriA</fullName>
    </alternativeName>
</protein>
<reference evidence="15" key="2">
    <citation type="journal article" date="2021" name="PeerJ">
        <title>Extensive microbial diversity within the chicken gut microbiome revealed by metagenomics and culture.</title>
        <authorList>
            <person name="Gilroy R."/>
            <person name="Ravi A."/>
            <person name="Getino M."/>
            <person name="Pursley I."/>
            <person name="Horton D.L."/>
            <person name="Alikhan N.F."/>
            <person name="Baker D."/>
            <person name="Gharbi K."/>
            <person name="Hall N."/>
            <person name="Watson M."/>
            <person name="Adriaenssens E.M."/>
            <person name="Foster-Nyarko E."/>
            <person name="Jarju S."/>
            <person name="Secka A."/>
            <person name="Antonio M."/>
            <person name="Oren A."/>
            <person name="Chaudhuri R.R."/>
            <person name="La Ragione R."/>
            <person name="Hildebrand F."/>
            <person name="Pallen M.J."/>
        </authorList>
    </citation>
    <scope>NUCLEOTIDE SEQUENCE</scope>
    <source>
        <strain evidence="15">ChiSxjej1B13-7958</strain>
    </source>
</reference>
<dbReference type="GO" id="GO:1990077">
    <property type="term" value="C:primosome complex"/>
    <property type="evidence" value="ECO:0007669"/>
    <property type="project" value="UniProtKB-UniRule"/>
</dbReference>
<feature type="binding site" evidence="12">
    <location>
        <position position="542"/>
    </location>
    <ligand>
        <name>Zn(2+)</name>
        <dbReference type="ChEBI" id="CHEBI:29105"/>
        <label>2</label>
    </ligand>
</feature>
<keyword evidence="5 12" id="KW-0378">Hydrolase</keyword>
<evidence type="ECO:0000256" key="11">
    <source>
        <dbReference type="ARBA" id="ARBA00048988"/>
    </source>
</evidence>
<feature type="binding site" evidence="12">
    <location>
        <position position="512"/>
    </location>
    <ligand>
        <name>Zn(2+)</name>
        <dbReference type="ChEBI" id="CHEBI:29105"/>
        <label>1</label>
    </ligand>
</feature>
<dbReference type="Gene3D" id="3.40.50.300">
    <property type="entry name" value="P-loop containing nucleotide triphosphate hydrolases"/>
    <property type="match status" value="2"/>
</dbReference>
<evidence type="ECO:0000259" key="14">
    <source>
        <dbReference type="PROSITE" id="PS51194"/>
    </source>
</evidence>
<comment type="subunit">
    <text evidence="12">Component of the replication restart primosome.</text>
</comment>
<dbReference type="GO" id="GO:0003677">
    <property type="term" value="F:DNA binding"/>
    <property type="evidence" value="ECO:0007669"/>
    <property type="project" value="UniProtKB-UniRule"/>
</dbReference>
<dbReference type="SMART" id="SM00487">
    <property type="entry name" value="DEXDc"/>
    <property type="match status" value="1"/>
</dbReference>
<evidence type="ECO:0000256" key="7">
    <source>
        <dbReference type="ARBA" id="ARBA00022833"/>
    </source>
</evidence>
<evidence type="ECO:0000256" key="12">
    <source>
        <dbReference type="HAMAP-Rule" id="MF_00983"/>
    </source>
</evidence>
<dbReference type="HAMAP" id="MF_00983">
    <property type="entry name" value="PriA"/>
    <property type="match status" value="1"/>
</dbReference>
<dbReference type="InterPro" id="IPR027417">
    <property type="entry name" value="P-loop_NTPase"/>
</dbReference>
<comment type="similarity">
    <text evidence="12">Belongs to the helicase family. PriA subfamily.</text>
</comment>
<dbReference type="InterPro" id="IPR040498">
    <property type="entry name" value="PriA_CRR"/>
</dbReference>
<dbReference type="InterPro" id="IPR011545">
    <property type="entry name" value="DEAD/DEAH_box_helicase_dom"/>
</dbReference>